<dbReference type="RefSeq" id="WP_160775706.1">
    <property type="nucleotide sequence ID" value="NZ_WUMV01000003.1"/>
</dbReference>
<evidence type="ECO:0000256" key="2">
    <source>
        <dbReference type="ARBA" id="ARBA00022692"/>
    </source>
</evidence>
<keyword evidence="4 5" id="KW-0472">Membrane</keyword>
<sequence length="225" mass="23947">MTSFIAAIIAFFAAHSIPAIKPVRSALVGAMGLRGYLATYSVLSLALLAWVIWAALNAPYVELWGQPQWAWHPALLLASLGILSATFGLVRPNPLSISLNSATFDPTRPGLTAYLRHPVLTGFLLWGIGHLLINGDVVLVALFGAMTLFAAIGPAIVNRRIIRRMGTEKRDHLIGKIANARRTRPFLSLFGMWDIAGIVAGLAAIAALLGGLHLLLFGADPLAGA</sequence>
<evidence type="ECO:0000256" key="4">
    <source>
        <dbReference type="ARBA" id="ARBA00023136"/>
    </source>
</evidence>
<dbReference type="Pfam" id="PF07298">
    <property type="entry name" value="NnrU"/>
    <property type="match status" value="1"/>
</dbReference>
<feature type="transmembrane region" description="Helical" evidence="5">
    <location>
        <begin position="137"/>
        <end position="157"/>
    </location>
</feature>
<proteinExistence type="predicted"/>
<evidence type="ECO:0000256" key="5">
    <source>
        <dbReference type="SAM" id="Phobius"/>
    </source>
</evidence>
<reference evidence="7 8" key="1">
    <citation type="submission" date="2019-12" db="EMBL/GenBank/DDBJ databases">
        <authorList>
            <person name="Li M."/>
        </authorList>
    </citation>
    <scope>NUCLEOTIDE SEQUENCE [LARGE SCALE GENOMIC DNA]</scope>
    <source>
        <strain evidence="7 8">GBMRC 2046</strain>
    </source>
</reference>
<feature type="transmembrane region" description="Helical" evidence="5">
    <location>
        <begin position="35"/>
        <end position="57"/>
    </location>
</feature>
<gene>
    <name evidence="7" type="ORF">GR183_11530</name>
</gene>
<name>A0A7X3S861_9HYPH</name>
<dbReference type="Proteomes" id="UP000433101">
    <property type="component" value="Unassembled WGS sequence"/>
</dbReference>
<organism evidence="7 8">
    <name type="scientific">Stappia sediminis</name>
    <dbReference type="NCBI Taxonomy" id="2692190"/>
    <lineage>
        <taxon>Bacteria</taxon>
        <taxon>Pseudomonadati</taxon>
        <taxon>Pseudomonadota</taxon>
        <taxon>Alphaproteobacteria</taxon>
        <taxon>Hyphomicrobiales</taxon>
        <taxon>Stappiaceae</taxon>
        <taxon>Stappia</taxon>
    </lineage>
</organism>
<keyword evidence="8" id="KW-1185">Reference proteome</keyword>
<feature type="domain" description="NnrU" evidence="6">
    <location>
        <begin position="4"/>
        <end position="221"/>
    </location>
</feature>
<accession>A0A7X3S861</accession>
<evidence type="ECO:0000256" key="1">
    <source>
        <dbReference type="ARBA" id="ARBA00004141"/>
    </source>
</evidence>
<feature type="transmembrane region" description="Helical" evidence="5">
    <location>
        <begin position="186"/>
        <end position="216"/>
    </location>
</feature>
<evidence type="ECO:0000313" key="8">
    <source>
        <dbReference type="Proteomes" id="UP000433101"/>
    </source>
</evidence>
<dbReference type="EMBL" id="WUMV01000003">
    <property type="protein sequence ID" value="MXN65533.1"/>
    <property type="molecule type" value="Genomic_DNA"/>
</dbReference>
<comment type="subcellular location">
    <subcellularLocation>
        <location evidence="1">Membrane</location>
        <topology evidence="1">Multi-pass membrane protein</topology>
    </subcellularLocation>
</comment>
<dbReference type="InterPro" id="IPR009915">
    <property type="entry name" value="NnrU_dom"/>
</dbReference>
<dbReference type="AlphaFoldDB" id="A0A7X3S861"/>
<comment type="caution">
    <text evidence="7">The sequence shown here is derived from an EMBL/GenBank/DDBJ whole genome shotgun (WGS) entry which is preliminary data.</text>
</comment>
<protein>
    <submittedName>
        <fullName evidence="7">NnrU family protein</fullName>
    </submittedName>
</protein>
<evidence type="ECO:0000256" key="3">
    <source>
        <dbReference type="ARBA" id="ARBA00022989"/>
    </source>
</evidence>
<keyword evidence="3 5" id="KW-1133">Transmembrane helix</keyword>
<evidence type="ECO:0000259" key="6">
    <source>
        <dbReference type="Pfam" id="PF07298"/>
    </source>
</evidence>
<keyword evidence="2 5" id="KW-0812">Transmembrane</keyword>
<feature type="transmembrane region" description="Helical" evidence="5">
    <location>
        <begin position="69"/>
        <end position="90"/>
    </location>
</feature>
<evidence type="ECO:0000313" key="7">
    <source>
        <dbReference type="EMBL" id="MXN65533.1"/>
    </source>
</evidence>
<dbReference type="GO" id="GO:0016020">
    <property type="term" value="C:membrane"/>
    <property type="evidence" value="ECO:0007669"/>
    <property type="project" value="UniProtKB-SubCell"/>
</dbReference>